<dbReference type="InterPro" id="IPR025665">
    <property type="entry name" value="Beta-barrel_OMP_2"/>
</dbReference>
<feature type="domain" description="Outer membrane protein beta-barrel" evidence="2">
    <location>
        <begin position="28"/>
        <end position="214"/>
    </location>
</feature>
<name>A0ABS1BY57_9BACT</name>
<accession>A0ABS1BY57</accession>
<gene>
    <name evidence="3" type="ORF">I5M27_03850</name>
</gene>
<feature type="chain" id="PRO_5047525465" evidence="1">
    <location>
        <begin position="25"/>
        <end position="241"/>
    </location>
</feature>
<organism evidence="3 4">
    <name type="scientific">Adhaeribacter terrigena</name>
    <dbReference type="NCBI Taxonomy" id="2793070"/>
    <lineage>
        <taxon>Bacteria</taxon>
        <taxon>Pseudomonadati</taxon>
        <taxon>Bacteroidota</taxon>
        <taxon>Cytophagia</taxon>
        <taxon>Cytophagales</taxon>
        <taxon>Hymenobacteraceae</taxon>
        <taxon>Adhaeribacter</taxon>
    </lineage>
</organism>
<evidence type="ECO:0000313" key="3">
    <source>
        <dbReference type="EMBL" id="MBK0402103.1"/>
    </source>
</evidence>
<feature type="signal peptide" evidence="1">
    <location>
        <begin position="1"/>
        <end position="24"/>
    </location>
</feature>
<dbReference type="EMBL" id="JAEHFX010000001">
    <property type="protein sequence ID" value="MBK0402103.1"/>
    <property type="molecule type" value="Genomic_DNA"/>
</dbReference>
<protein>
    <submittedName>
        <fullName evidence="3">PorT family protein</fullName>
    </submittedName>
</protein>
<evidence type="ECO:0000256" key="1">
    <source>
        <dbReference type="SAM" id="SignalP"/>
    </source>
</evidence>
<proteinExistence type="predicted"/>
<dbReference type="Proteomes" id="UP000644147">
    <property type="component" value="Unassembled WGS sequence"/>
</dbReference>
<evidence type="ECO:0000313" key="4">
    <source>
        <dbReference type="Proteomes" id="UP000644147"/>
    </source>
</evidence>
<reference evidence="3 4" key="1">
    <citation type="submission" date="2020-12" db="EMBL/GenBank/DDBJ databases">
        <title>Bacterial novel species Adhaeribacter sp. BT258 isolated from soil.</title>
        <authorList>
            <person name="Jung H.-Y."/>
        </authorList>
    </citation>
    <scope>NUCLEOTIDE SEQUENCE [LARGE SCALE GENOMIC DNA]</scope>
    <source>
        <strain evidence="3 4">BT258</strain>
    </source>
</reference>
<evidence type="ECO:0000259" key="2">
    <source>
        <dbReference type="Pfam" id="PF13568"/>
    </source>
</evidence>
<keyword evidence="4" id="KW-1185">Reference proteome</keyword>
<sequence>MLNLHRCKVVFSFILVLFSTVAIAQKDQKISGKNLPNYDNRKMHYGFYLGATASRFNVDYSDEYIQRLQVADSSGLRAANPKTTPGFTLGFVLSRQLGDYFTIRFLPGVGFYNRQIEFEDNGELVNQEVPSTTVHLPFLFKYMSKRRQNTRMYFVAGVTPSIDMGGSKRGERIDNKLRVDKNNFQIEYGVGVDLFYPFFKFAPEIRVAHGVPNILITDNNPYSRSFQNLRTTTVTLYLNFE</sequence>
<keyword evidence="1" id="KW-0732">Signal</keyword>
<comment type="caution">
    <text evidence="3">The sequence shown here is derived from an EMBL/GenBank/DDBJ whole genome shotgun (WGS) entry which is preliminary data.</text>
</comment>
<dbReference type="Pfam" id="PF13568">
    <property type="entry name" value="OMP_b-brl_2"/>
    <property type="match status" value="1"/>
</dbReference>